<dbReference type="EMBL" id="MHDA01000051">
    <property type="protein sequence ID" value="OGY30536.1"/>
    <property type="molecule type" value="Genomic_DNA"/>
</dbReference>
<evidence type="ECO:0000256" key="1">
    <source>
        <dbReference type="SAM" id="MobiDB-lite"/>
    </source>
</evidence>
<protein>
    <recommendedName>
        <fullName evidence="4">YtxH domain-containing protein</fullName>
    </recommendedName>
</protein>
<evidence type="ECO:0000313" key="2">
    <source>
        <dbReference type="EMBL" id="OGY30536.1"/>
    </source>
</evidence>
<name>A0A1G1WRZ3_9BACT</name>
<gene>
    <name evidence="2" type="ORF">A3A57_01390</name>
</gene>
<feature type="compositionally biased region" description="Basic and acidic residues" evidence="1">
    <location>
        <begin position="60"/>
        <end position="74"/>
    </location>
</feature>
<proteinExistence type="predicted"/>
<evidence type="ECO:0008006" key="4">
    <source>
        <dbReference type="Google" id="ProtNLM"/>
    </source>
</evidence>
<comment type="caution">
    <text evidence="2">The sequence shown here is derived from an EMBL/GenBank/DDBJ whole genome shotgun (WGS) entry which is preliminary data.</text>
</comment>
<dbReference type="AlphaFoldDB" id="A0A1G1WRZ3"/>
<sequence>MANNKKKVPAGAVAAFVAGAAIGTAAGLMTKQKNRRKVVKAAKKVRSEAKAVAKKGLDKAKEVVDQVRGKREAEPEAPEA</sequence>
<dbReference type="Proteomes" id="UP000179279">
    <property type="component" value="Unassembled WGS sequence"/>
</dbReference>
<reference evidence="2 3" key="1">
    <citation type="journal article" date="2016" name="Nat. Commun.">
        <title>Thousands of microbial genomes shed light on interconnected biogeochemical processes in an aquifer system.</title>
        <authorList>
            <person name="Anantharaman K."/>
            <person name="Brown C.T."/>
            <person name="Hug L.A."/>
            <person name="Sharon I."/>
            <person name="Castelle C.J."/>
            <person name="Probst A.J."/>
            <person name="Thomas B.C."/>
            <person name="Singh A."/>
            <person name="Wilkins M.J."/>
            <person name="Karaoz U."/>
            <person name="Brodie E.L."/>
            <person name="Williams K.H."/>
            <person name="Hubbard S.S."/>
            <person name="Banfield J.F."/>
        </authorList>
    </citation>
    <scope>NUCLEOTIDE SEQUENCE [LARGE SCALE GENOMIC DNA]</scope>
</reference>
<organism evidence="2 3">
    <name type="scientific">Candidatus Woykebacteria bacterium RIFCSPLOWO2_01_FULL_41_12</name>
    <dbReference type="NCBI Taxonomy" id="1802604"/>
    <lineage>
        <taxon>Bacteria</taxon>
        <taxon>Candidatus Woykeibacteriota</taxon>
    </lineage>
</organism>
<feature type="region of interest" description="Disordered" evidence="1">
    <location>
        <begin position="60"/>
        <end position="80"/>
    </location>
</feature>
<evidence type="ECO:0000313" key="3">
    <source>
        <dbReference type="Proteomes" id="UP000179279"/>
    </source>
</evidence>
<accession>A0A1G1WRZ3</accession>